<dbReference type="GO" id="GO:0046872">
    <property type="term" value="F:metal ion binding"/>
    <property type="evidence" value="ECO:0007669"/>
    <property type="project" value="UniProtKB-KW"/>
</dbReference>
<dbReference type="NCBIfam" id="TIGR02727">
    <property type="entry name" value="MTHFS_bact"/>
    <property type="match status" value="1"/>
</dbReference>
<dbReference type="RefSeq" id="WP_301197281.1">
    <property type="nucleotide sequence ID" value="NZ_JAPDPI010000001.1"/>
</dbReference>
<evidence type="ECO:0000256" key="3">
    <source>
        <dbReference type="ARBA" id="ARBA00022840"/>
    </source>
</evidence>
<gene>
    <name evidence="6" type="ORF">OM074_00385</name>
</gene>
<dbReference type="InterPro" id="IPR037171">
    <property type="entry name" value="NagB/RpiA_transferase-like"/>
</dbReference>
<dbReference type="Proteomes" id="UP001207408">
    <property type="component" value="Unassembled WGS sequence"/>
</dbReference>
<protein>
    <recommendedName>
        <fullName evidence="5">5-formyltetrahydrofolate cyclo-ligase</fullName>
        <ecNumber evidence="5">6.3.3.2</ecNumber>
    </recommendedName>
</protein>
<dbReference type="GO" id="GO:0009396">
    <property type="term" value="P:folic acid-containing compound biosynthetic process"/>
    <property type="evidence" value="ECO:0007669"/>
    <property type="project" value="TreeGrafter"/>
</dbReference>
<reference evidence="6" key="1">
    <citation type="submission" date="2022-10" db="EMBL/GenBank/DDBJ databases">
        <authorList>
            <person name="Yu W.X."/>
        </authorList>
    </citation>
    <scope>NUCLEOTIDE SEQUENCE</scope>
    <source>
        <strain evidence="6">D04</strain>
    </source>
</reference>
<feature type="binding site" evidence="4">
    <location>
        <begin position="124"/>
        <end position="132"/>
    </location>
    <ligand>
        <name>ATP</name>
        <dbReference type="ChEBI" id="CHEBI:30616"/>
    </ligand>
</feature>
<dbReference type="GO" id="GO:0030272">
    <property type="term" value="F:5-formyltetrahydrofolate cyclo-ligase activity"/>
    <property type="evidence" value="ECO:0007669"/>
    <property type="project" value="UniProtKB-EC"/>
</dbReference>
<dbReference type="SUPFAM" id="SSF100950">
    <property type="entry name" value="NagB/RpiA/CoA transferase-like"/>
    <property type="match status" value="1"/>
</dbReference>
<name>A0AAE3MAD4_9BACT</name>
<sequence>MLRDRIKSEKKTMAQEQRATESANVFYAIESLPEFKNTQHVLCYWSLADELDTHVFVERWFKHKLFYLPRVVGHEVEIIPYKGMDFMQKGAYGILEPLGEAISDLSDITFALIPGMAFTRDGYRMGRGGGYYDKLLPCLPNAFKVGIGYSCQLVDMLPVEEHDVKLDLVVADND</sequence>
<evidence type="ECO:0000313" key="7">
    <source>
        <dbReference type="Proteomes" id="UP001207408"/>
    </source>
</evidence>
<dbReference type="PANTHER" id="PTHR23407">
    <property type="entry name" value="ATPASE INHIBITOR/5-FORMYLTETRAHYDROFOLATE CYCLO-LIGASE"/>
    <property type="match status" value="1"/>
</dbReference>
<dbReference type="InterPro" id="IPR002698">
    <property type="entry name" value="FTHF_cligase"/>
</dbReference>
<evidence type="ECO:0000256" key="2">
    <source>
        <dbReference type="ARBA" id="ARBA00022741"/>
    </source>
</evidence>
<organism evidence="6 7">
    <name type="scientific">Plebeiibacterium marinum</name>
    <dbReference type="NCBI Taxonomy" id="2992111"/>
    <lineage>
        <taxon>Bacteria</taxon>
        <taxon>Pseudomonadati</taxon>
        <taxon>Bacteroidota</taxon>
        <taxon>Bacteroidia</taxon>
        <taxon>Marinilabiliales</taxon>
        <taxon>Marinilabiliaceae</taxon>
        <taxon>Plebeiibacterium</taxon>
    </lineage>
</organism>
<keyword evidence="5" id="KW-0479">Metal-binding</keyword>
<comment type="cofactor">
    <cofactor evidence="5">
        <name>Mg(2+)</name>
        <dbReference type="ChEBI" id="CHEBI:18420"/>
    </cofactor>
</comment>
<evidence type="ECO:0000256" key="1">
    <source>
        <dbReference type="ARBA" id="ARBA00010638"/>
    </source>
</evidence>
<keyword evidence="5" id="KW-0460">Magnesium</keyword>
<evidence type="ECO:0000256" key="4">
    <source>
        <dbReference type="PIRSR" id="PIRSR006806-1"/>
    </source>
</evidence>
<keyword evidence="7" id="KW-1185">Reference proteome</keyword>
<proteinExistence type="inferred from homology"/>
<dbReference type="PANTHER" id="PTHR23407:SF1">
    <property type="entry name" value="5-FORMYLTETRAHYDROFOLATE CYCLO-LIGASE"/>
    <property type="match status" value="1"/>
</dbReference>
<dbReference type="EC" id="6.3.3.2" evidence="5"/>
<dbReference type="InterPro" id="IPR024185">
    <property type="entry name" value="FTHF_cligase-like_sf"/>
</dbReference>
<dbReference type="Pfam" id="PF01812">
    <property type="entry name" value="5-FTHF_cyc-lig"/>
    <property type="match status" value="1"/>
</dbReference>
<dbReference type="GO" id="GO:0005524">
    <property type="term" value="F:ATP binding"/>
    <property type="evidence" value="ECO:0007669"/>
    <property type="project" value="UniProtKB-KW"/>
</dbReference>
<dbReference type="AlphaFoldDB" id="A0AAE3MAD4"/>
<dbReference type="EMBL" id="JAPDPI010000001">
    <property type="protein sequence ID" value="MCW3804058.1"/>
    <property type="molecule type" value="Genomic_DNA"/>
</dbReference>
<keyword evidence="3 4" id="KW-0067">ATP-binding</keyword>
<comment type="caution">
    <text evidence="6">The sequence shown here is derived from an EMBL/GenBank/DDBJ whole genome shotgun (WGS) entry which is preliminary data.</text>
</comment>
<dbReference type="GO" id="GO:0035999">
    <property type="term" value="P:tetrahydrofolate interconversion"/>
    <property type="evidence" value="ECO:0007669"/>
    <property type="project" value="TreeGrafter"/>
</dbReference>
<comment type="similarity">
    <text evidence="1 5">Belongs to the 5-formyltetrahydrofolate cyclo-ligase family.</text>
</comment>
<accession>A0AAE3MAD4</accession>
<feature type="binding site" evidence="4">
    <location>
        <position position="50"/>
    </location>
    <ligand>
        <name>substrate</name>
    </ligand>
</feature>
<dbReference type="Gene3D" id="3.40.50.10420">
    <property type="entry name" value="NagB/RpiA/CoA transferase-like"/>
    <property type="match status" value="1"/>
</dbReference>
<evidence type="ECO:0000313" key="6">
    <source>
        <dbReference type="EMBL" id="MCW3804058.1"/>
    </source>
</evidence>
<comment type="catalytic activity">
    <reaction evidence="5">
        <text>(6S)-5-formyl-5,6,7,8-tetrahydrofolate + ATP = (6R)-5,10-methenyltetrahydrofolate + ADP + phosphate</text>
        <dbReference type="Rhea" id="RHEA:10488"/>
        <dbReference type="ChEBI" id="CHEBI:30616"/>
        <dbReference type="ChEBI" id="CHEBI:43474"/>
        <dbReference type="ChEBI" id="CHEBI:57455"/>
        <dbReference type="ChEBI" id="CHEBI:57457"/>
        <dbReference type="ChEBI" id="CHEBI:456216"/>
        <dbReference type="EC" id="6.3.3.2"/>
    </reaction>
</comment>
<keyword evidence="2 4" id="KW-0547">Nucleotide-binding</keyword>
<keyword evidence="6" id="KW-0436">Ligase</keyword>
<dbReference type="PIRSF" id="PIRSF006806">
    <property type="entry name" value="FTHF_cligase"/>
    <property type="match status" value="1"/>
</dbReference>
<evidence type="ECO:0000256" key="5">
    <source>
        <dbReference type="RuleBase" id="RU361279"/>
    </source>
</evidence>